<protein>
    <recommendedName>
        <fullName evidence="3">F-box associated domain-containing protein</fullName>
    </recommendedName>
</protein>
<evidence type="ECO:0000313" key="1">
    <source>
        <dbReference type="EMBL" id="PIN02397.1"/>
    </source>
</evidence>
<accession>A0A2G9GAT5</accession>
<gene>
    <name evidence="1" type="ORF">CDL12_25093</name>
</gene>
<reference evidence="2" key="1">
    <citation type="journal article" date="2018" name="Gigascience">
        <title>Genome assembly of the Pink Ipe (Handroanthus impetiginosus, Bignoniaceae), a highly valued, ecologically keystone Neotropical timber forest tree.</title>
        <authorList>
            <person name="Silva-Junior O.B."/>
            <person name="Grattapaglia D."/>
            <person name="Novaes E."/>
            <person name="Collevatti R.G."/>
        </authorList>
    </citation>
    <scope>NUCLEOTIDE SEQUENCE [LARGE SCALE GENOMIC DNA]</scope>
    <source>
        <strain evidence="2">cv. UFG-1</strain>
    </source>
</reference>
<organism evidence="1 2">
    <name type="scientific">Handroanthus impetiginosus</name>
    <dbReference type="NCBI Taxonomy" id="429701"/>
    <lineage>
        <taxon>Eukaryota</taxon>
        <taxon>Viridiplantae</taxon>
        <taxon>Streptophyta</taxon>
        <taxon>Embryophyta</taxon>
        <taxon>Tracheophyta</taxon>
        <taxon>Spermatophyta</taxon>
        <taxon>Magnoliopsida</taxon>
        <taxon>eudicotyledons</taxon>
        <taxon>Gunneridae</taxon>
        <taxon>Pentapetalae</taxon>
        <taxon>asterids</taxon>
        <taxon>lamiids</taxon>
        <taxon>Lamiales</taxon>
        <taxon>Bignoniaceae</taxon>
        <taxon>Crescentiina</taxon>
        <taxon>Tabebuia alliance</taxon>
        <taxon>Handroanthus</taxon>
    </lineage>
</organism>
<sequence length="128" mass="15031">MIIWAMEEYGVSSSWSRKILLQSWLPSNIDFVKTYPIRSIGNGDFLPLDRLSSKLVRFNCETKRFSEIKVSDRNFQTFPCEITSYATVYSPRFYSIRWDLRGDYMGYLRCLVKASISCSSMDFFGFCF</sequence>
<proteinExistence type="predicted"/>
<keyword evidence="2" id="KW-1185">Reference proteome</keyword>
<evidence type="ECO:0008006" key="3">
    <source>
        <dbReference type="Google" id="ProtNLM"/>
    </source>
</evidence>
<name>A0A2G9GAT5_9LAMI</name>
<dbReference type="AlphaFoldDB" id="A0A2G9GAT5"/>
<dbReference type="EMBL" id="NKXS01005945">
    <property type="protein sequence ID" value="PIN02397.1"/>
    <property type="molecule type" value="Genomic_DNA"/>
</dbReference>
<evidence type="ECO:0000313" key="2">
    <source>
        <dbReference type="Proteomes" id="UP000231279"/>
    </source>
</evidence>
<comment type="caution">
    <text evidence="1">The sequence shown here is derived from an EMBL/GenBank/DDBJ whole genome shotgun (WGS) entry which is preliminary data.</text>
</comment>
<dbReference type="Proteomes" id="UP000231279">
    <property type="component" value="Unassembled WGS sequence"/>
</dbReference>